<evidence type="ECO:0000256" key="7">
    <source>
        <dbReference type="ARBA" id="ARBA00038445"/>
    </source>
</evidence>
<gene>
    <name evidence="11" type="ORF">WR25_16602</name>
</gene>
<feature type="transmembrane region" description="Helical" evidence="9">
    <location>
        <begin position="42"/>
        <end position="61"/>
    </location>
</feature>
<keyword evidence="9" id="KW-1133">Transmembrane helix</keyword>
<reference evidence="11 12" key="1">
    <citation type="journal article" date="2017" name="Curr. Biol.">
        <title>Genome architecture and evolution of a unichromosomal asexual nematode.</title>
        <authorList>
            <person name="Fradin H."/>
            <person name="Zegar C."/>
            <person name="Gutwein M."/>
            <person name="Lucas J."/>
            <person name="Kovtun M."/>
            <person name="Corcoran D."/>
            <person name="Baugh L.R."/>
            <person name="Kiontke K."/>
            <person name="Gunsalus K."/>
            <person name="Fitch D.H."/>
            <person name="Piano F."/>
        </authorList>
    </citation>
    <scope>NUCLEOTIDE SEQUENCE [LARGE SCALE GENOMIC DNA]</scope>
    <source>
        <strain evidence="11">PF1309</strain>
    </source>
</reference>
<keyword evidence="9" id="KW-0812">Transmembrane</keyword>
<accession>A0A2A2KYS3</accession>
<keyword evidence="5" id="KW-0496">Mitochondrion</keyword>
<dbReference type="OrthoDB" id="308440at2759"/>
<proteinExistence type="inferred from homology"/>
<evidence type="ECO:0000256" key="2">
    <source>
        <dbReference type="ARBA" id="ARBA00011805"/>
    </source>
</evidence>
<dbReference type="AlphaFoldDB" id="A0A2A2KYS3"/>
<feature type="domain" description="Peptidase S26" evidence="10">
    <location>
        <begin position="137"/>
        <end position="210"/>
    </location>
</feature>
<evidence type="ECO:0000256" key="3">
    <source>
        <dbReference type="ARBA" id="ARBA00022792"/>
    </source>
</evidence>
<dbReference type="GO" id="GO:0042720">
    <property type="term" value="C:mitochondrial inner membrane peptidase complex"/>
    <property type="evidence" value="ECO:0007669"/>
    <property type="project" value="TreeGrafter"/>
</dbReference>
<name>A0A2A2KYS3_9BILA</name>
<protein>
    <recommendedName>
        <fullName evidence="10">Peptidase S26 domain-containing protein</fullName>
    </recommendedName>
</protein>
<dbReference type="PANTHER" id="PTHR12383:SF16">
    <property type="entry name" value="MITOCHONDRIAL INNER MEMBRANE PROTEASE SUBUNIT 1"/>
    <property type="match status" value="1"/>
</dbReference>
<dbReference type="EMBL" id="LIAE01007465">
    <property type="protein sequence ID" value="PAV79156.1"/>
    <property type="molecule type" value="Genomic_DNA"/>
</dbReference>
<dbReference type="GO" id="GO:0006465">
    <property type="term" value="P:signal peptide processing"/>
    <property type="evidence" value="ECO:0007669"/>
    <property type="project" value="InterPro"/>
</dbReference>
<evidence type="ECO:0000256" key="1">
    <source>
        <dbReference type="ARBA" id="ARBA00004273"/>
    </source>
</evidence>
<sequence length="288" mass="33444">MHLLSSRLPAIVFSRSRATYYQSPRKFPPAFVRRFLIRYPRTPIYIVVGLCVMPMLYPWYVGLKLFFTVSREEYEAKRMETKALVYERAAFDECKGRKCRRRNSHGKPIREYRDGPSIQNNSNFCCFQKRMSSLIWKYSKWSALFYCVAHTISRHIGELVICSGPSMYPTVHDGDLVLAERLSVNAGNLHRGDIVGCLSPQDCNQLLCKREGDFVHSELLPNDRVPKGHVFLQGDNLVASTDSRHFGPVPEGLVQIRLTLRIWPISRWGWVSDHWFWEKEATRRKGGE</sequence>
<comment type="subunit">
    <text evidence="2">Heterodimer of 2 subunits, IMMPL1 and IMMPL2.</text>
</comment>
<dbReference type="STRING" id="2018661.A0A2A2KYS3"/>
<comment type="caution">
    <text evidence="11">The sequence shown here is derived from an EMBL/GenBank/DDBJ whole genome shotgun (WGS) entry which is preliminary data.</text>
</comment>
<evidence type="ECO:0000259" key="10">
    <source>
        <dbReference type="Pfam" id="PF10502"/>
    </source>
</evidence>
<keyword evidence="3" id="KW-0999">Mitochondrion inner membrane</keyword>
<dbReference type="GO" id="GO:0004252">
    <property type="term" value="F:serine-type endopeptidase activity"/>
    <property type="evidence" value="ECO:0007669"/>
    <property type="project" value="InterPro"/>
</dbReference>
<evidence type="ECO:0000256" key="6">
    <source>
        <dbReference type="ARBA" id="ARBA00023136"/>
    </source>
</evidence>
<dbReference type="Pfam" id="PF10502">
    <property type="entry name" value="Peptidase_S26"/>
    <property type="match status" value="2"/>
</dbReference>
<dbReference type="InterPro" id="IPR000223">
    <property type="entry name" value="Pept_S26A_signal_pept_1"/>
</dbReference>
<keyword evidence="6 9" id="KW-0472">Membrane</keyword>
<evidence type="ECO:0000313" key="11">
    <source>
        <dbReference type="EMBL" id="PAV79156.1"/>
    </source>
</evidence>
<dbReference type="SUPFAM" id="SSF51306">
    <property type="entry name" value="LexA/Signal peptidase"/>
    <property type="match status" value="1"/>
</dbReference>
<dbReference type="InterPro" id="IPR052064">
    <property type="entry name" value="Mito_IMP1_subunit"/>
</dbReference>
<keyword evidence="12" id="KW-1185">Reference proteome</keyword>
<dbReference type="GO" id="GO:0006627">
    <property type="term" value="P:protein processing involved in protein targeting to mitochondrion"/>
    <property type="evidence" value="ECO:0007669"/>
    <property type="project" value="TreeGrafter"/>
</dbReference>
<organism evidence="11 12">
    <name type="scientific">Diploscapter pachys</name>
    <dbReference type="NCBI Taxonomy" id="2018661"/>
    <lineage>
        <taxon>Eukaryota</taxon>
        <taxon>Metazoa</taxon>
        <taxon>Ecdysozoa</taxon>
        <taxon>Nematoda</taxon>
        <taxon>Chromadorea</taxon>
        <taxon>Rhabditida</taxon>
        <taxon>Rhabditina</taxon>
        <taxon>Rhabditomorpha</taxon>
        <taxon>Rhabditoidea</taxon>
        <taxon>Rhabditidae</taxon>
        <taxon>Diploscapter</taxon>
    </lineage>
</organism>
<feature type="active site" evidence="8">
    <location>
        <position position="166"/>
    </location>
</feature>
<evidence type="ECO:0000256" key="4">
    <source>
        <dbReference type="ARBA" id="ARBA00022801"/>
    </source>
</evidence>
<dbReference type="Gene3D" id="2.10.109.10">
    <property type="entry name" value="Umud Fragment, subunit A"/>
    <property type="match status" value="1"/>
</dbReference>
<evidence type="ECO:0000256" key="9">
    <source>
        <dbReference type="SAM" id="Phobius"/>
    </source>
</evidence>
<dbReference type="PANTHER" id="PTHR12383">
    <property type="entry name" value="PROTEASE FAMILY S26 MITOCHONDRIAL INNER MEMBRANE PROTEASE-RELATED"/>
    <property type="match status" value="1"/>
</dbReference>
<feature type="active site" evidence="8">
    <location>
        <position position="209"/>
    </location>
</feature>
<dbReference type="CDD" id="cd06530">
    <property type="entry name" value="S26_SPase_I"/>
    <property type="match status" value="1"/>
</dbReference>
<dbReference type="Proteomes" id="UP000218231">
    <property type="component" value="Unassembled WGS sequence"/>
</dbReference>
<feature type="domain" description="Peptidase S26" evidence="10">
    <location>
        <begin position="222"/>
        <end position="263"/>
    </location>
</feature>
<evidence type="ECO:0000256" key="5">
    <source>
        <dbReference type="ARBA" id="ARBA00023128"/>
    </source>
</evidence>
<dbReference type="InterPro" id="IPR036286">
    <property type="entry name" value="LexA/Signal_pep-like_sf"/>
</dbReference>
<dbReference type="InterPro" id="IPR019533">
    <property type="entry name" value="Peptidase_S26"/>
</dbReference>
<keyword evidence="4" id="KW-0378">Hydrolase</keyword>
<evidence type="ECO:0000256" key="8">
    <source>
        <dbReference type="PIRSR" id="PIRSR600223-1"/>
    </source>
</evidence>
<dbReference type="PRINTS" id="PR00727">
    <property type="entry name" value="LEADERPTASE"/>
</dbReference>
<evidence type="ECO:0000313" key="12">
    <source>
        <dbReference type="Proteomes" id="UP000218231"/>
    </source>
</evidence>
<comment type="subcellular location">
    <subcellularLocation>
        <location evidence="1">Mitochondrion inner membrane</location>
    </subcellularLocation>
</comment>
<comment type="similarity">
    <text evidence="7">Belongs to the peptidase S26 family. IMP1 subfamily.</text>
</comment>